<feature type="transmembrane region" description="Helical" evidence="5">
    <location>
        <begin position="411"/>
        <end position="428"/>
    </location>
</feature>
<sequence length="455" mass="51856">MTSPATRLKRTVGIRTASQKQREVSSFSFWLYMYFLVDFFLHMPARVPGYAYLRPTLLLVLIIGFSLFIQRQKFSGWTKEPIVKALFAFLIYAALALPLVEYPGSVLRANLSEFVKAIIFLFFTALIIDSERRLVVFLYVFVGCQVFRVLEPLYLHIVHGYWGQRNYIGDGEFAMRLSGAPSDVVNPNGLGFILVTAIPFLHYLLWPSGIKGRILYLILMPCLLYALILTSSRGAFLALLVVAFMIWKASSRKVLLLALGLLVGMAGWSIMEPQQKDRYLSIVGMSQTSNAASAEGRLRGMLNEFQVGMNRPVVGHGIGTTGEAKYNLGYGRQAAHNLYAQLLIETGVIGFVLFLRFLVKIYKQFRRNQIELKNNRDRVDLEFYRKLNNAMIAVFWMYIVYSTNYYGVSQYYWYLFGGVAIVYARLLSKRLDIKSETESTSLLRRRTHGLVSKVG</sequence>
<keyword evidence="3 5" id="KW-1133">Transmembrane helix</keyword>
<dbReference type="Pfam" id="PF04932">
    <property type="entry name" value="Wzy_C"/>
    <property type="match status" value="1"/>
</dbReference>
<evidence type="ECO:0000256" key="5">
    <source>
        <dbReference type="SAM" id="Phobius"/>
    </source>
</evidence>
<evidence type="ECO:0000259" key="6">
    <source>
        <dbReference type="Pfam" id="PF04932"/>
    </source>
</evidence>
<comment type="subcellular location">
    <subcellularLocation>
        <location evidence="1">Membrane</location>
        <topology evidence="1">Multi-pass membrane protein</topology>
    </subcellularLocation>
</comment>
<evidence type="ECO:0000256" key="4">
    <source>
        <dbReference type="ARBA" id="ARBA00023136"/>
    </source>
</evidence>
<dbReference type="GO" id="GO:0016020">
    <property type="term" value="C:membrane"/>
    <property type="evidence" value="ECO:0007669"/>
    <property type="project" value="UniProtKB-SubCell"/>
</dbReference>
<keyword evidence="2 5" id="KW-0812">Transmembrane</keyword>
<dbReference type="InterPro" id="IPR051533">
    <property type="entry name" value="WaaL-like"/>
</dbReference>
<dbReference type="Proteomes" id="UP000199290">
    <property type="component" value="Unassembled WGS sequence"/>
</dbReference>
<evidence type="ECO:0000256" key="2">
    <source>
        <dbReference type="ARBA" id="ARBA00022692"/>
    </source>
</evidence>
<dbReference type="EMBL" id="FOYV01000001">
    <property type="protein sequence ID" value="SFR40269.1"/>
    <property type="molecule type" value="Genomic_DNA"/>
</dbReference>
<feature type="transmembrane region" description="Helical" evidence="5">
    <location>
        <begin position="27"/>
        <end position="45"/>
    </location>
</feature>
<feature type="transmembrane region" description="Helical" evidence="5">
    <location>
        <begin position="51"/>
        <end position="69"/>
    </location>
</feature>
<feature type="transmembrane region" description="Helical" evidence="5">
    <location>
        <begin position="214"/>
        <end position="247"/>
    </location>
</feature>
<feature type="transmembrane region" description="Helical" evidence="5">
    <location>
        <begin position="81"/>
        <end position="100"/>
    </location>
</feature>
<keyword evidence="4 5" id="KW-0472">Membrane</keyword>
<evidence type="ECO:0000256" key="3">
    <source>
        <dbReference type="ARBA" id="ARBA00022989"/>
    </source>
</evidence>
<dbReference type="PANTHER" id="PTHR37422:SF13">
    <property type="entry name" value="LIPOPOLYSACCHARIDE BIOSYNTHESIS PROTEIN PA4999-RELATED"/>
    <property type="match status" value="1"/>
</dbReference>
<evidence type="ECO:0000256" key="1">
    <source>
        <dbReference type="ARBA" id="ARBA00004141"/>
    </source>
</evidence>
<reference evidence="8" key="1">
    <citation type="submission" date="2016-10" db="EMBL/GenBank/DDBJ databases">
        <authorList>
            <person name="Varghese N."/>
            <person name="Submissions S."/>
        </authorList>
    </citation>
    <scope>NUCLEOTIDE SEQUENCE [LARGE SCALE GENOMIC DNA]</scope>
    <source>
        <strain evidence="8">CGMCC 1.6294</strain>
    </source>
</reference>
<name>A0A1I6GDK4_9GAMM</name>
<dbReference type="PANTHER" id="PTHR37422">
    <property type="entry name" value="TEICHURONIC ACID BIOSYNTHESIS PROTEIN TUAE"/>
    <property type="match status" value="1"/>
</dbReference>
<keyword evidence="7" id="KW-0436">Ligase</keyword>
<feature type="transmembrane region" description="Helical" evidence="5">
    <location>
        <begin position="338"/>
        <end position="362"/>
    </location>
</feature>
<accession>A0A1I6GDK4</accession>
<feature type="transmembrane region" description="Helical" evidence="5">
    <location>
        <begin position="383"/>
        <end position="399"/>
    </location>
</feature>
<dbReference type="STRING" id="375760.SAMN04488073_0529"/>
<evidence type="ECO:0000313" key="8">
    <source>
        <dbReference type="Proteomes" id="UP000199290"/>
    </source>
</evidence>
<dbReference type="OrthoDB" id="5706645at2"/>
<feature type="domain" description="O-antigen ligase-related" evidence="6">
    <location>
        <begin position="222"/>
        <end position="355"/>
    </location>
</feature>
<feature type="transmembrane region" description="Helical" evidence="5">
    <location>
        <begin position="254"/>
        <end position="271"/>
    </location>
</feature>
<keyword evidence="8" id="KW-1185">Reference proteome</keyword>
<gene>
    <name evidence="7" type="ORF">SAMN04488073_0529</name>
</gene>
<dbReference type="InterPro" id="IPR007016">
    <property type="entry name" value="O-antigen_ligase-rel_domated"/>
</dbReference>
<organism evidence="7 8">
    <name type="scientific">Marinobacter gudaonensis</name>
    <dbReference type="NCBI Taxonomy" id="375760"/>
    <lineage>
        <taxon>Bacteria</taxon>
        <taxon>Pseudomonadati</taxon>
        <taxon>Pseudomonadota</taxon>
        <taxon>Gammaproteobacteria</taxon>
        <taxon>Pseudomonadales</taxon>
        <taxon>Marinobacteraceae</taxon>
        <taxon>Marinobacter</taxon>
    </lineage>
</organism>
<dbReference type="AlphaFoldDB" id="A0A1I6GDK4"/>
<evidence type="ECO:0000313" key="7">
    <source>
        <dbReference type="EMBL" id="SFR40269.1"/>
    </source>
</evidence>
<protein>
    <submittedName>
        <fullName evidence="7">O-antigen ligase</fullName>
    </submittedName>
</protein>
<dbReference type="GO" id="GO:0016874">
    <property type="term" value="F:ligase activity"/>
    <property type="evidence" value="ECO:0007669"/>
    <property type="project" value="UniProtKB-KW"/>
</dbReference>
<proteinExistence type="predicted"/>